<evidence type="ECO:0000313" key="2">
    <source>
        <dbReference type="Proteomes" id="UP001281147"/>
    </source>
</evidence>
<proteinExistence type="predicted"/>
<dbReference type="EMBL" id="JAUTXU010000030">
    <property type="protein sequence ID" value="KAK3718740.1"/>
    <property type="molecule type" value="Genomic_DNA"/>
</dbReference>
<evidence type="ECO:0000313" key="1">
    <source>
        <dbReference type="EMBL" id="KAK3718740.1"/>
    </source>
</evidence>
<gene>
    <name evidence="1" type="ORF">LTR37_004959</name>
</gene>
<dbReference type="Proteomes" id="UP001281147">
    <property type="component" value="Unassembled WGS sequence"/>
</dbReference>
<protein>
    <submittedName>
        <fullName evidence="1">Uncharacterized protein</fullName>
    </submittedName>
</protein>
<sequence>MTQQHAAASTPEWQEASVDAQDATTVKSPPKFQKGPRFWTIIVVLSLISLLTSLEATVTSTVMPSLVADLGGGENFIWVSNAYFLTIATNMAAMIGGRAIQGIGGAGIGVLCEIVICDLVPLRERGTYMASVFGMVGIGAALGPLFGGLLIRYSTWRWAFYMALPIGGVAILLLFAFLQVKYDKSQTWATKVSSLDWLGNTLFIGATVPVLIALSWAGGRYPWSSYQVLVPLIVGLATIAAFVVLESNARLTPNPIMPLHLFGNSTSSIVFLLTFLHGLVAMWTLYFLPVYFQGVLAVDAYNAGIRLLPTILALLPGAIIGGLLLTKFGRYKPILVFCFALIVVGFGLFTLLDENSSTGAWVGFQVLESFGAGFGIAALLPALLAPLTDKDTALATATWGFMRSFGVMWGVAVAGTIYTNRAAQLAGSGAIIDAAVAAEFMAGGAYGAAQVHFLDSLSAQTRAQVISVQSRALQRSWQVAIAFGAVGPIAAAAMKQVPLRKENNTDFGMVEKKDKPTDEEARGASGHPGRPPKQRLADDNSTPKGIAGPDLAVPKSAVHPHSPRDPVAHEPQPDFWVAPGDISAFFGSPSIDQSPALGGDMLSLADQLSNPSQLQGLLSADDELNAMLHMGGDFSTALDMNIDPLLDYGEGVLPPTSLPQRSSAASSLVRFREEIDQRIATVDVYYSDSSKVVQRCNDGSAGQDVENPAALLLTSSKELTDIIQSLTPAAQSHTQTEDTLLSTEIVLLALSSYLALMRLFDSLFHRIYKHLCQVSPESYESIKVKSVLRIGGVSSLQDMPLKAYAICILDAIQGQVQTLERCMGIPAEYCLSGEADASPTGIFSRADRARSFWAVMAQEDVQSRRGSKSYVESIRASIKESMAFLD</sequence>
<reference evidence="1" key="1">
    <citation type="submission" date="2023-07" db="EMBL/GenBank/DDBJ databases">
        <title>Black Yeasts Isolated from many extreme environments.</title>
        <authorList>
            <person name="Coleine C."/>
            <person name="Stajich J.E."/>
            <person name="Selbmann L."/>
        </authorList>
    </citation>
    <scope>NUCLEOTIDE SEQUENCE</scope>
    <source>
        <strain evidence="1">CCFEE 5714</strain>
    </source>
</reference>
<accession>A0ACC3NMH4</accession>
<organism evidence="1 2">
    <name type="scientific">Vermiconidia calcicola</name>
    <dbReference type="NCBI Taxonomy" id="1690605"/>
    <lineage>
        <taxon>Eukaryota</taxon>
        <taxon>Fungi</taxon>
        <taxon>Dikarya</taxon>
        <taxon>Ascomycota</taxon>
        <taxon>Pezizomycotina</taxon>
        <taxon>Dothideomycetes</taxon>
        <taxon>Dothideomycetidae</taxon>
        <taxon>Mycosphaerellales</taxon>
        <taxon>Extremaceae</taxon>
        <taxon>Vermiconidia</taxon>
    </lineage>
</organism>
<keyword evidence="2" id="KW-1185">Reference proteome</keyword>
<name>A0ACC3NMH4_9PEZI</name>
<comment type="caution">
    <text evidence="1">The sequence shown here is derived from an EMBL/GenBank/DDBJ whole genome shotgun (WGS) entry which is preliminary data.</text>
</comment>